<feature type="domain" description="Nab2-like CCCH zinc finger" evidence="2">
    <location>
        <begin position="177"/>
        <end position="196"/>
    </location>
</feature>
<dbReference type="Proteomes" id="UP001287356">
    <property type="component" value="Unassembled WGS sequence"/>
</dbReference>
<comment type="caution">
    <text evidence="3">The sequence shown here is derived from an EMBL/GenBank/DDBJ whole genome shotgun (WGS) entry which is preliminary data.</text>
</comment>
<reference evidence="3" key="2">
    <citation type="submission" date="2023-06" db="EMBL/GenBank/DDBJ databases">
        <authorList>
            <consortium name="Lawrence Berkeley National Laboratory"/>
            <person name="Haridas S."/>
            <person name="Hensen N."/>
            <person name="Bonometti L."/>
            <person name="Westerberg I."/>
            <person name="Brannstrom I.O."/>
            <person name="Guillou S."/>
            <person name="Cros-Aarteil S."/>
            <person name="Calhoun S."/>
            <person name="Kuo A."/>
            <person name="Mondo S."/>
            <person name="Pangilinan J."/>
            <person name="Riley R."/>
            <person name="Labutti K."/>
            <person name="Andreopoulos B."/>
            <person name="Lipzen A."/>
            <person name="Chen C."/>
            <person name="Yanf M."/>
            <person name="Daum C."/>
            <person name="Ng V."/>
            <person name="Clum A."/>
            <person name="Steindorff A."/>
            <person name="Ohm R."/>
            <person name="Martin F."/>
            <person name="Silar P."/>
            <person name="Natvig D."/>
            <person name="Lalanne C."/>
            <person name="Gautier V."/>
            <person name="Ament-Velasquez S.L."/>
            <person name="Kruys A."/>
            <person name="Hutchinson M.I."/>
            <person name="Powell A.J."/>
            <person name="Barry K."/>
            <person name="Miller A.N."/>
            <person name="Grigoriev I.V."/>
            <person name="Debuchy R."/>
            <person name="Gladieux P."/>
            <person name="Thoren M.H."/>
            <person name="Johannesson H."/>
        </authorList>
    </citation>
    <scope>NUCLEOTIDE SEQUENCE</scope>
    <source>
        <strain evidence="3">CBS 958.72</strain>
    </source>
</reference>
<dbReference type="Gene3D" id="4.10.1000.40">
    <property type="match status" value="1"/>
</dbReference>
<proteinExistence type="predicted"/>
<dbReference type="InterPro" id="IPR055046">
    <property type="entry name" value="Nab2-like_Znf-CCCH"/>
</dbReference>
<dbReference type="Pfam" id="PF14608">
    <property type="entry name" value="zf-CCCH_2"/>
    <property type="match status" value="4"/>
</dbReference>
<feature type="compositionally biased region" description="Polar residues" evidence="1">
    <location>
        <begin position="30"/>
        <end position="39"/>
    </location>
</feature>
<protein>
    <recommendedName>
        <fullName evidence="2">Nab2-like CCCH zinc finger domain-containing protein</fullName>
    </recommendedName>
</protein>
<evidence type="ECO:0000313" key="4">
    <source>
        <dbReference type="Proteomes" id="UP001287356"/>
    </source>
</evidence>
<organism evidence="3 4">
    <name type="scientific">Lasiosphaeria ovina</name>
    <dbReference type="NCBI Taxonomy" id="92902"/>
    <lineage>
        <taxon>Eukaryota</taxon>
        <taxon>Fungi</taxon>
        <taxon>Dikarya</taxon>
        <taxon>Ascomycota</taxon>
        <taxon>Pezizomycotina</taxon>
        <taxon>Sordariomycetes</taxon>
        <taxon>Sordariomycetidae</taxon>
        <taxon>Sordariales</taxon>
        <taxon>Lasiosphaeriaceae</taxon>
        <taxon>Lasiosphaeria</taxon>
    </lineage>
</organism>
<evidence type="ECO:0000313" key="3">
    <source>
        <dbReference type="EMBL" id="KAK3383165.1"/>
    </source>
</evidence>
<keyword evidence="4" id="KW-1185">Reference proteome</keyword>
<name>A0AAE0NKL3_9PEZI</name>
<dbReference type="FunFam" id="4.10.1000.30:FF:000002">
    <property type="entry name" value="Nuclear polyadenylated RNA-binding protein Nab2"/>
    <property type="match status" value="1"/>
</dbReference>
<dbReference type="AlphaFoldDB" id="A0AAE0NKL3"/>
<dbReference type="Pfam" id="PF22683">
    <property type="entry name" value="Nab2-like_zf-CCCH"/>
    <property type="match status" value="1"/>
</dbReference>
<dbReference type="FunFam" id="4.10.1000.40:FF:000002">
    <property type="entry name" value="Nuclear polyadenylated RNA-binding protein Nab2"/>
    <property type="match status" value="1"/>
</dbReference>
<evidence type="ECO:0000259" key="2">
    <source>
        <dbReference type="Pfam" id="PF22683"/>
    </source>
</evidence>
<dbReference type="EMBL" id="JAULSN010000001">
    <property type="protein sequence ID" value="KAK3383165.1"/>
    <property type="molecule type" value="Genomic_DNA"/>
</dbReference>
<reference evidence="3" key="1">
    <citation type="journal article" date="2023" name="Mol. Phylogenet. Evol.">
        <title>Genome-scale phylogeny and comparative genomics of the fungal order Sordariales.</title>
        <authorList>
            <person name="Hensen N."/>
            <person name="Bonometti L."/>
            <person name="Westerberg I."/>
            <person name="Brannstrom I.O."/>
            <person name="Guillou S."/>
            <person name="Cros-Aarteil S."/>
            <person name="Calhoun S."/>
            <person name="Haridas S."/>
            <person name="Kuo A."/>
            <person name="Mondo S."/>
            <person name="Pangilinan J."/>
            <person name="Riley R."/>
            <person name="LaButti K."/>
            <person name="Andreopoulos B."/>
            <person name="Lipzen A."/>
            <person name="Chen C."/>
            <person name="Yan M."/>
            <person name="Daum C."/>
            <person name="Ng V."/>
            <person name="Clum A."/>
            <person name="Steindorff A."/>
            <person name="Ohm R.A."/>
            <person name="Martin F."/>
            <person name="Silar P."/>
            <person name="Natvig D.O."/>
            <person name="Lalanne C."/>
            <person name="Gautier V."/>
            <person name="Ament-Velasquez S.L."/>
            <person name="Kruys A."/>
            <person name="Hutchinson M.I."/>
            <person name="Powell A.J."/>
            <person name="Barry K."/>
            <person name="Miller A.N."/>
            <person name="Grigoriev I.V."/>
            <person name="Debuchy R."/>
            <person name="Gladieux P."/>
            <person name="Hiltunen Thoren M."/>
            <person name="Johannesson H."/>
        </authorList>
    </citation>
    <scope>NUCLEOTIDE SEQUENCE</scope>
    <source>
        <strain evidence="3">CBS 958.72</strain>
    </source>
</reference>
<sequence length="246" mass="27427">MKNNNGNGHGRSLFERSSRPNNFRRGGAHQQHNGHTAPQHQPPEAIVAEVTEEGEDVEMGQAKREPPNPDETICKYNLRCQNKECKFAHQSPAAPPGITIDVTDVCTFGVACKNRKCVGRHPSPATKMAHQSEMDCKFFPNCANPHCQFRHPTMPPCRNGGECKVPNCKYTHVKTACKFRPCTNRFCPFTHEEGQRGTFHDKVWVADEGKEHVSERKFVDENVTEDLVLPGSEGMNPEAGAPEVIV</sequence>
<evidence type="ECO:0000256" key="1">
    <source>
        <dbReference type="SAM" id="MobiDB-lite"/>
    </source>
</evidence>
<accession>A0AAE0NKL3</accession>
<dbReference type="Gene3D" id="4.10.1000.30">
    <property type="match status" value="1"/>
</dbReference>
<feature type="region of interest" description="Disordered" evidence="1">
    <location>
        <begin position="1"/>
        <end position="70"/>
    </location>
</feature>
<gene>
    <name evidence="3" type="ORF">B0T24DRAFT_604034</name>
</gene>